<dbReference type="Pfam" id="PF08309">
    <property type="entry name" value="LVIVD"/>
    <property type="match status" value="3"/>
</dbReference>
<gene>
    <name evidence="1" type="ORF">E1294_34325</name>
</gene>
<dbReference type="PROSITE" id="PS51318">
    <property type="entry name" value="TAT"/>
    <property type="match status" value="1"/>
</dbReference>
<sequence>MGVERTDSGVSRRQALRASLTAASALAATQTGATPARAGTEVAQAGADSGVGAVVPGPRGQFARDVEVVGYTDMDHRPAFKLAIRRVGDRWYLYTGHFWDSGWSVVDVTDPRRPEVVAFVPGPKDTWTLQVDLHGDIMVTALEQIFPNFGGDPEAFFEEGLYIWDIKDPVRPRRLGHYTTGGTGTHRNLYPGGRYVHVAAGAKGFRGNIYTIVDIGDPARPREVGRWWVPGQRDGEQGTPDPELPHTHGFCCANGADVSLHGPPYVTGDLVYLPYGAAGLVVLDISDVTKPKPVGGLNFSPPFHSRFGVHGVLPIPDRKIAFANSEDVSYGKGAAPHASLVDISDPAKPWLLSLLPAPEPPPEAPYADFSGRGGWSGPHNINHHQHHPDVQKQGDLFYIAHFNAGLRIYDVSNTRLPREVGYFVPPDPARRYGPMPEGALVAQTEDVVVDTRGYIYISDKNQGVYVLRYTGRGRD</sequence>
<reference evidence="1 2" key="1">
    <citation type="submission" date="2019-03" db="EMBL/GenBank/DDBJ databases">
        <title>Draft genome sequences of novel Actinobacteria.</title>
        <authorList>
            <person name="Sahin N."/>
            <person name="Ay H."/>
            <person name="Saygin H."/>
        </authorList>
    </citation>
    <scope>NUCLEOTIDE SEQUENCE [LARGE SCALE GENOMIC DNA]</scope>
    <source>
        <strain evidence="1 2">KC712</strain>
    </source>
</reference>
<dbReference type="InterPro" id="IPR011048">
    <property type="entry name" value="Haem_d1_sf"/>
</dbReference>
<dbReference type="Proteomes" id="UP000294543">
    <property type="component" value="Unassembled WGS sequence"/>
</dbReference>
<evidence type="ECO:0000313" key="1">
    <source>
        <dbReference type="EMBL" id="TDD15494.1"/>
    </source>
</evidence>
<dbReference type="AlphaFoldDB" id="A0A4R4WGU2"/>
<evidence type="ECO:0000313" key="2">
    <source>
        <dbReference type="Proteomes" id="UP000294543"/>
    </source>
</evidence>
<dbReference type="SUPFAM" id="SSF51004">
    <property type="entry name" value="C-terminal (heme d1) domain of cytochrome cd1-nitrite reductase"/>
    <property type="match status" value="1"/>
</dbReference>
<accession>A0A4R4WGU2</accession>
<keyword evidence="2" id="KW-1185">Reference proteome</keyword>
<organism evidence="1 2">
    <name type="scientific">Nonomuraea diastatica</name>
    <dbReference type="NCBI Taxonomy" id="1848329"/>
    <lineage>
        <taxon>Bacteria</taxon>
        <taxon>Bacillati</taxon>
        <taxon>Actinomycetota</taxon>
        <taxon>Actinomycetes</taxon>
        <taxon>Streptosporangiales</taxon>
        <taxon>Streptosporangiaceae</taxon>
        <taxon>Nonomuraea</taxon>
    </lineage>
</organism>
<dbReference type="InterPro" id="IPR013211">
    <property type="entry name" value="LVIVD"/>
</dbReference>
<proteinExistence type="predicted"/>
<dbReference type="EMBL" id="SMKP01000124">
    <property type="protein sequence ID" value="TDD15494.1"/>
    <property type="molecule type" value="Genomic_DNA"/>
</dbReference>
<dbReference type="InterPro" id="IPR006311">
    <property type="entry name" value="TAT_signal"/>
</dbReference>
<dbReference type="OrthoDB" id="4300819at2"/>
<evidence type="ECO:0008006" key="3">
    <source>
        <dbReference type="Google" id="ProtNLM"/>
    </source>
</evidence>
<comment type="caution">
    <text evidence="1">The sequence shown here is derived from an EMBL/GenBank/DDBJ whole genome shotgun (WGS) entry which is preliminary data.</text>
</comment>
<protein>
    <recommendedName>
        <fullName evidence="3">LVIVD repeat-containing protein</fullName>
    </recommendedName>
</protein>
<dbReference type="RefSeq" id="WP_132515133.1">
    <property type="nucleotide sequence ID" value="NZ_SMKP01000124.1"/>
</dbReference>
<name>A0A4R4WGU2_9ACTN</name>